<proteinExistence type="predicted"/>
<accession>A0A3N4MZG1</accession>
<dbReference type="Proteomes" id="UP000279089">
    <property type="component" value="Unassembled WGS sequence"/>
</dbReference>
<dbReference type="EMBL" id="RMBX01000006">
    <property type="protein sequence ID" value="RPD40753.1"/>
    <property type="molecule type" value="Genomic_DNA"/>
</dbReference>
<keyword evidence="2" id="KW-1185">Reference proteome</keyword>
<reference evidence="2" key="1">
    <citation type="submission" date="2018-11" db="EMBL/GenBank/DDBJ databases">
        <title>Chitinophaga lutea sp.nov., isolate from arsenic contaminated soil.</title>
        <authorList>
            <person name="Zong Y."/>
        </authorList>
    </citation>
    <scope>NUCLEOTIDE SEQUENCE [LARGE SCALE GENOMIC DNA]</scope>
    <source>
        <strain evidence="2">YLT18</strain>
    </source>
</reference>
<protein>
    <submittedName>
        <fullName evidence="1">Uncharacterized protein</fullName>
    </submittedName>
</protein>
<evidence type="ECO:0000313" key="1">
    <source>
        <dbReference type="EMBL" id="RPD40753.1"/>
    </source>
</evidence>
<gene>
    <name evidence="1" type="ORF">EG028_12030</name>
</gene>
<name>A0A3N4MZG1_9BACT</name>
<dbReference type="OrthoDB" id="370799at2"/>
<comment type="caution">
    <text evidence="1">The sequence shown here is derived from an EMBL/GenBank/DDBJ whole genome shotgun (WGS) entry which is preliminary data.</text>
</comment>
<organism evidence="1 2">
    <name type="scientific">Chitinophaga barathri</name>
    <dbReference type="NCBI Taxonomy" id="1647451"/>
    <lineage>
        <taxon>Bacteria</taxon>
        <taxon>Pseudomonadati</taxon>
        <taxon>Bacteroidota</taxon>
        <taxon>Chitinophagia</taxon>
        <taxon>Chitinophagales</taxon>
        <taxon>Chitinophagaceae</taxon>
        <taxon>Chitinophaga</taxon>
    </lineage>
</organism>
<evidence type="ECO:0000313" key="2">
    <source>
        <dbReference type="Proteomes" id="UP000279089"/>
    </source>
</evidence>
<sequence>MTIAGFKTSLDQQLPPAGLTPALLALWWDGKGDWDRSHDIAQEDHSRAGSWVHAYLHRKEGDQGNAAYWYARAGKAVFRGALEAEWEQIAGDLLLENAG</sequence>
<dbReference type="AlphaFoldDB" id="A0A3N4MZG1"/>
<dbReference type="RefSeq" id="WP_120516936.1">
    <property type="nucleotide sequence ID" value="NZ_QXZY01000007.1"/>
</dbReference>